<dbReference type="Proteomes" id="UP001212841">
    <property type="component" value="Unassembled WGS sequence"/>
</dbReference>
<proteinExistence type="predicted"/>
<accession>A0AAD5SEH1</accession>
<reference evidence="2" key="1">
    <citation type="submission" date="2020-05" db="EMBL/GenBank/DDBJ databases">
        <title>Phylogenomic resolution of chytrid fungi.</title>
        <authorList>
            <person name="Stajich J.E."/>
            <person name="Amses K."/>
            <person name="Simmons R."/>
            <person name="Seto K."/>
            <person name="Myers J."/>
            <person name="Bonds A."/>
            <person name="Quandt C.A."/>
            <person name="Barry K."/>
            <person name="Liu P."/>
            <person name="Grigoriev I."/>
            <person name="Longcore J.E."/>
            <person name="James T.Y."/>
        </authorList>
    </citation>
    <scope>NUCLEOTIDE SEQUENCE</scope>
    <source>
        <strain evidence="2">JEL0318</strain>
    </source>
</reference>
<feature type="region of interest" description="Disordered" evidence="1">
    <location>
        <begin position="1"/>
        <end position="38"/>
    </location>
</feature>
<evidence type="ECO:0000313" key="2">
    <source>
        <dbReference type="EMBL" id="KAJ3051402.1"/>
    </source>
</evidence>
<dbReference type="EMBL" id="JADGJD010000400">
    <property type="protein sequence ID" value="KAJ3051402.1"/>
    <property type="molecule type" value="Genomic_DNA"/>
</dbReference>
<keyword evidence="3" id="KW-1185">Reference proteome</keyword>
<protein>
    <submittedName>
        <fullName evidence="2">Uncharacterized protein</fullName>
    </submittedName>
</protein>
<evidence type="ECO:0000313" key="3">
    <source>
        <dbReference type="Proteomes" id="UP001212841"/>
    </source>
</evidence>
<gene>
    <name evidence="2" type="ORF">HK097_007619</name>
</gene>
<name>A0AAD5SEH1_9FUNG</name>
<sequence>MSSFSTPKFTPADDAVLTAPKNKIAAEANRPRTSSWPEDDSKVIVALIHKHDHDHSRQQLAELYLGEYLIPGGEWKPELQTVVTKIKNEKQNMAKAAKREQ</sequence>
<organism evidence="2 3">
    <name type="scientific">Rhizophlyctis rosea</name>
    <dbReference type="NCBI Taxonomy" id="64517"/>
    <lineage>
        <taxon>Eukaryota</taxon>
        <taxon>Fungi</taxon>
        <taxon>Fungi incertae sedis</taxon>
        <taxon>Chytridiomycota</taxon>
        <taxon>Chytridiomycota incertae sedis</taxon>
        <taxon>Chytridiomycetes</taxon>
        <taxon>Rhizophlyctidales</taxon>
        <taxon>Rhizophlyctidaceae</taxon>
        <taxon>Rhizophlyctis</taxon>
    </lineage>
</organism>
<evidence type="ECO:0000256" key="1">
    <source>
        <dbReference type="SAM" id="MobiDB-lite"/>
    </source>
</evidence>
<comment type="caution">
    <text evidence="2">The sequence shown here is derived from an EMBL/GenBank/DDBJ whole genome shotgun (WGS) entry which is preliminary data.</text>
</comment>
<dbReference type="AlphaFoldDB" id="A0AAD5SEH1"/>